<name>A0ABN7VCI1_GIGMA</name>
<gene>
    <name evidence="1" type="ORF">GMARGA_LOCUS16991</name>
</gene>
<evidence type="ECO:0000313" key="1">
    <source>
        <dbReference type="EMBL" id="CAG8756671.1"/>
    </source>
</evidence>
<dbReference type="EMBL" id="CAJVQB010012596">
    <property type="protein sequence ID" value="CAG8756671.1"/>
    <property type="molecule type" value="Genomic_DNA"/>
</dbReference>
<evidence type="ECO:0000313" key="2">
    <source>
        <dbReference type="Proteomes" id="UP000789901"/>
    </source>
</evidence>
<organism evidence="1 2">
    <name type="scientific">Gigaspora margarita</name>
    <dbReference type="NCBI Taxonomy" id="4874"/>
    <lineage>
        <taxon>Eukaryota</taxon>
        <taxon>Fungi</taxon>
        <taxon>Fungi incertae sedis</taxon>
        <taxon>Mucoromycota</taxon>
        <taxon>Glomeromycotina</taxon>
        <taxon>Glomeromycetes</taxon>
        <taxon>Diversisporales</taxon>
        <taxon>Gigasporaceae</taxon>
        <taxon>Gigaspora</taxon>
    </lineage>
</organism>
<accession>A0ABN7VCI1</accession>
<reference evidence="1 2" key="1">
    <citation type="submission" date="2021-06" db="EMBL/GenBank/DDBJ databases">
        <authorList>
            <person name="Kallberg Y."/>
            <person name="Tangrot J."/>
            <person name="Rosling A."/>
        </authorList>
    </citation>
    <scope>NUCLEOTIDE SEQUENCE [LARGE SCALE GENOMIC DNA]</scope>
    <source>
        <strain evidence="1 2">120-4 pot B 10/14</strain>
    </source>
</reference>
<dbReference type="Proteomes" id="UP000789901">
    <property type="component" value="Unassembled WGS sequence"/>
</dbReference>
<comment type="caution">
    <text evidence="1">The sequence shown here is derived from an EMBL/GenBank/DDBJ whole genome shotgun (WGS) entry which is preliminary data.</text>
</comment>
<proteinExistence type="predicted"/>
<protein>
    <submittedName>
        <fullName evidence="1">40004_t:CDS:1</fullName>
    </submittedName>
</protein>
<feature type="non-terminal residue" evidence="1">
    <location>
        <position position="1"/>
    </location>
</feature>
<sequence length="61" mass="7156">QIDNFQSHLKRSQDVCICGSKYSTLNLVNPIFELLKNKIVPKSKNEELFETWVKKFKAQKT</sequence>
<keyword evidence="2" id="KW-1185">Reference proteome</keyword>